<accession>A0A495JGK1</accession>
<dbReference type="InterPro" id="IPR019587">
    <property type="entry name" value="Polyketide_cyclase/dehydratase"/>
</dbReference>
<dbReference type="Proteomes" id="UP000277671">
    <property type="component" value="Unassembled WGS sequence"/>
</dbReference>
<dbReference type="SUPFAM" id="SSF55961">
    <property type="entry name" value="Bet v1-like"/>
    <property type="match status" value="1"/>
</dbReference>
<comment type="caution">
    <text evidence="1">The sequence shown here is derived from an EMBL/GenBank/DDBJ whole genome shotgun (WGS) entry which is preliminary data.</text>
</comment>
<dbReference type="RefSeq" id="WP_121156241.1">
    <property type="nucleotide sequence ID" value="NZ_RBKT01000001.1"/>
</dbReference>
<gene>
    <name evidence="1" type="ORF">BDK92_1750</name>
</gene>
<dbReference type="OrthoDB" id="3688181at2"/>
<evidence type="ECO:0000313" key="1">
    <source>
        <dbReference type="EMBL" id="RKR87472.1"/>
    </source>
</evidence>
<dbReference type="InterPro" id="IPR023393">
    <property type="entry name" value="START-like_dom_sf"/>
</dbReference>
<proteinExistence type="predicted"/>
<protein>
    <submittedName>
        <fullName evidence="1">Uncharacterized protein YndB with AHSA1/START domain</fullName>
    </submittedName>
</protein>
<reference evidence="1 2" key="1">
    <citation type="submission" date="2018-10" db="EMBL/GenBank/DDBJ databases">
        <title>Sequencing the genomes of 1000 actinobacteria strains.</title>
        <authorList>
            <person name="Klenk H.-P."/>
        </authorList>
    </citation>
    <scope>NUCLEOTIDE SEQUENCE [LARGE SCALE GENOMIC DNA]</scope>
    <source>
        <strain evidence="1 2">DSM 45175</strain>
    </source>
</reference>
<name>A0A495JGK1_9ACTN</name>
<evidence type="ECO:0000313" key="2">
    <source>
        <dbReference type="Proteomes" id="UP000277671"/>
    </source>
</evidence>
<dbReference type="AlphaFoldDB" id="A0A495JGK1"/>
<dbReference type="EMBL" id="RBKT01000001">
    <property type="protein sequence ID" value="RKR87472.1"/>
    <property type="molecule type" value="Genomic_DNA"/>
</dbReference>
<organism evidence="1 2">
    <name type="scientific">Micromonospora pisi</name>
    <dbReference type="NCBI Taxonomy" id="589240"/>
    <lineage>
        <taxon>Bacteria</taxon>
        <taxon>Bacillati</taxon>
        <taxon>Actinomycetota</taxon>
        <taxon>Actinomycetes</taxon>
        <taxon>Micromonosporales</taxon>
        <taxon>Micromonosporaceae</taxon>
        <taxon>Micromonospora</taxon>
    </lineage>
</organism>
<keyword evidence="2" id="KW-1185">Reference proteome</keyword>
<dbReference type="Pfam" id="PF10604">
    <property type="entry name" value="Polyketide_cyc2"/>
    <property type="match status" value="1"/>
</dbReference>
<sequence length="155" mass="16852">MMLIERSVRVAANIEAVWDVVQRAERLPAWLSGVRQAEVLSGEGFGRRQRVRVIRGPAVDAEVIAYQAPTLIAWRERTEGSGARAEARTEVYVELAPDGDDATEVRLIMVRWPAGPISGALLRWGMRRVGANLEGSLNRLTGLATVSPSPAVPVG</sequence>
<dbReference type="Gene3D" id="3.30.530.20">
    <property type="match status" value="1"/>
</dbReference>